<sequence>MGAVAYLQSNSAKPTLSEGTIKRAQERLNEPFTNTGGENPYSIHQELQQTTNDLVGIIRTKKELEESLEKLAKFRERIKNVSVSGGREFNPGFHLALDLENMLLVSECMARSALIREESRGGHTREDFPKMDSKWRQVNNVSSVDGNSVKCVQERAKMLPDELAGLFEKSELAKYFTEDELAGVKGGSN</sequence>
<dbReference type="Pfam" id="PF02910">
    <property type="entry name" value="Succ_DH_flav_C"/>
    <property type="match status" value="1"/>
</dbReference>
<dbReference type="InterPro" id="IPR037099">
    <property type="entry name" value="Fum_R/Succ_DH_flav-like_C_sf"/>
</dbReference>
<dbReference type="GO" id="GO:0016491">
    <property type="term" value="F:oxidoreductase activity"/>
    <property type="evidence" value="ECO:0007669"/>
    <property type="project" value="InterPro"/>
</dbReference>
<gene>
    <name evidence="2" type="ORF">UFOPK1506_00404</name>
</gene>
<name>A0A6J6CG30_9ZZZZ</name>
<evidence type="ECO:0000259" key="1">
    <source>
        <dbReference type="Pfam" id="PF02910"/>
    </source>
</evidence>
<dbReference type="PANTHER" id="PTHR11632">
    <property type="entry name" value="SUCCINATE DEHYDROGENASE 2 FLAVOPROTEIN SUBUNIT"/>
    <property type="match status" value="1"/>
</dbReference>
<dbReference type="InterPro" id="IPR030664">
    <property type="entry name" value="SdhA/FrdA/AprA"/>
</dbReference>
<reference evidence="2" key="1">
    <citation type="submission" date="2020-05" db="EMBL/GenBank/DDBJ databases">
        <authorList>
            <person name="Chiriac C."/>
            <person name="Salcher M."/>
            <person name="Ghai R."/>
            <person name="Kavagutti S V."/>
        </authorList>
    </citation>
    <scope>NUCLEOTIDE SEQUENCE</scope>
</reference>
<dbReference type="InterPro" id="IPR015939">
    <property type="entry name" value="Fum_Rdtase/Succ_DH_flav-like_C"/>
</dbReference>
<dbReference type="AlphaFoldDB" id="A0A6J6CG30"/>
<organism evidence="2">
    <name type="scientific">freshwater metagenome</name>
    <dbReference type="NCBI Taxonomy" id="449393"/>
    <lineage>
        <taxon>unclassified sequences</taxon>
        <taxon>metagenomes</taxon>
        <taxon>ecological metagenomes</taxon>
    </lineage>
</organism>
<proteinExistence type="predicted"/>
<accession>A0A6J6CG30</accession>
<dbReference type="SUPFAM" id="SSF46977">
    <property type="entry name" value="Succinate dehydrogenase/fumarate reductase flavoprotein C-terminal domain"/>
    <property type="match status" value="1"/>
</dbReference>
<feature type="domain" description="Fumarate reductase/succinate dehydrogenase flavoprotein-like C-terminal" evidence="1">
    <location>
        <begin position="44"/>
        <end position="142"/>
    </location>
</feature>
<protein>
    <submittedName>
        <fullName evidence="2">Unannotated protein</fullName>
    </submittedName>
</protein>
<evidence type="ECO:0000313" key="2">
    <source>
        <dbReference type="EMBL" id="CAB4550347.1"/>
    </source>
</evidence>
<dbReference type="EMBL" id="CAEZSV010000052">
    <property type="protein sequence ID" value="CAB4550347.1"/>
    <property type="molecule type" value="Genomic_DNA"/>
</dbReference>
<dbReference type="Gene3D" id="1.20.58.100">
    <property type="entry name" value="Fumarate reductase/succinate dehydrogenase flavoprotein-like, C-terminal domain"/>
    <property type="match status" value="1"/>
</dbReference>
<dbReference type="PANTHER" id="PTHR11632:SF51">
    <property type="entry name" value="SUCCINATE DEHYDROGENASE [UBIQUINONE] FLAVOPROTEIN SUBUNIT, MITOCHONDRIAL"/>
    <property type="match status" value="1"/>
</dbReference>